<dbReference type="CDD" id="cd07341">
    <property type="entry name" value="M56_BlaR1_MecR1_like"/>
    <property type="match status" value="1"/>
</dbReference>
<keyword evidence="2" id="KW-0472">Membrane</keyword>
<feature type="transmembrane region" description="Helical" evidence="2">
    <location>
        <begin position="20"/>
        <end position="40"/>
    </location>
</feature>
<evidence type="ECO:0000259" key="3">
    <source>
        <dbReference type="Pfam" id="PF05569"/>
    </source>
</evidence>
<evidence type="ECO:0000256" key="1">
    <source>
        <dbReference type="SAM" id="MobiDB-lite"/>
    </source>
</evidence>
<proteinExistence type="predicted"/>
<reference evidence="4 5" key="1">
    <citation type="submission" date="2018-07" db="EMBL/GenBank/DDBJ databases">
        <title>Comparative genomes isolates from brazilian mangrove.</title>
        <authorList>
            <person name="De Araujo J.E."/>
            <person name="Taketani R.G."/>
            <person name="Silva M.C.P."/>
            <person name="Lourenco M.V."/>
            <person name="Oliveira V.M."/>
            <person name="Andreote F.D."/>
        </authorList>
    </citation>
    <scope>NUCLEOTIDE SEQUENCE [LARGE SCALE GENOMIC DNA]</scope>
    <source>
        <strain evidence="4 5">HEX PRIS-MGV</strain>
    </source>
</reference>
<dbReference type="AlphaFoldDB" id="A0A368KJ01"/>
<evidence type="ECO:0000313" key="4">
    <source>
        <dbReference type="EMBL" id="RCS40551.1"/>
    </source>
</evidence>
<dbReference type="Proteomes" id="UP000253562">
    <property type="component" value="Unassembled WGS sequence"/>
</dbReference>
<gene>
    <name evidence="4" type="ORF">DTL42_24575</name>
</gene>
<dbReference type="RefSeq" id="WP_114373315.1">
    <property type="nucleotide sequence ID" value="NZ_QPEX01000046.1"/>
</dbReference>
<feature type="region of interest" description="Disordered" evidence="1">
    <location>
        <begin position="460"/>
        <end position="492"/>
    </location>
</feature>
<comment type="caution">
    <text evidence="4">The sequence shown here is derived from an EMBL/GenBank/DDBJ whole genome shotgun (WGS) entry which is preliminary data.</text>
</comment>
<feature type="domain" description="Peptidase M56" evidence="3">
    <location>
        <begin position="118"/>
        <end position="301"/>
    </location>
</feature>
<dbReference type="PANTHER" id="PTHR34978:SF3">
    <property type="entry name" value="SLR0241 PROTEIN"/>
    <property type="match status" value="1"/>
</dbReference>
<accession>A0A368KJ01</accession>
<dbReference type="EMBL" id="QPEX01000046">
    <property type="protein sequence ID" value="RCS40551.1"/>
    <property type="molecule type" value="Genomic_DNA"/>
</dbReference>
<dbReference type="PANTHER" id="PTHR34978">
    <property type="entry name" value="POSSIBLE SENSOR-TRANSDUCER PROTEIN BLAR"/>
    <property type="match status" value="1"/>
</dbReference>
<evidence type="ECO:0000256" key="2">
    <source>
        <dbReference type="SAM" id="Phobius"/>
    </source>
</evidence>
<keyword evidence="2" id="KW-1133">Transmembrane helix</keyword>
<feature type="compositionally biased region" description="Basic and acidic residues" evidence="1">
    <location>
        <begin position="384"/>
        <end position="395"/>
    </location>
</feature>
<sequence>MWSLLQSPVAMKLTFVLLHFFWQALLLLCLWRLLASLLALRTAEARYLGALATLMMMGLCPFATYLLLDTDKLPPVADFSEGPSATTDVPGASLQTSAFASMADAEINHFEPTASSVTSHFTIAGLITTYQPYVIFGWLLGVLLLGGRICLSYLGTIWIRRVGLSGVESHVLVQFSEIAQRLQIWHLPPIAYSSRISQAMTVGLMRPMVLLPVSWMAEISPDVLEAVLAHELAHVKRLDLWVNFFQRLMETVFFFHPAVWLVSAEVRRERESCCDELAIAATGQRLDYAKSLHEVAYRQMTGTSPMLTLPFLGQRSGELLGRVRRVLGATSPQAGERSWPAGLILIVAPLCLWAILAIVFPQISTTANAEDKPSPEESTPVEPSWRHSHPEDGSLRRKRRPQDRNSHRPAARKDAFDAKDHASSLHQFDLESLDPEDQAMMLVLRSLRQEVHILREQVKELRQESPRKRRKARRLEELLDEPTPTIDDDHEE</sequence>
<organism evidence="4 5">
    <name type="scientific">Bremerella cremea</name>
    <dbReference type="NCBI Taxonomy" id="1031537"/>
    <lineage>
        <taxon>Bacteria</taxon>
        <taxon>Pseudomonadati</taxon>
        <taxon>Planctomycetota</taxon>
        <taxon>Planctomycetia</taxon>
        <taxon>Pirellulales</taxon>
        <taxon>Pirellulaceae</taxon>
        <taxon>Bremerella</taxon>
    </lineage>
</organism>
<feature type="region of interest" description="Disordered" evidence="1">
    <location>
        <begin position="367"/>
        <end position="420"/>
    </location>
</feature>
<name>A0A368KJ01_9BACT</name>
<dbReference type="InterPro" id="IPR008756">
    <property type="entry name" value="Peptidase_M56"/>
</dbReference>
<feature type="transmembrane region" description="Helical" evidence="2">
    <location>
        <begin position="47"/>
        <end position="68"/>
    </location>
</feature>
<feature type="compositionally biased region" description="Basic and acidic residues" evidence="1">
    <location>
        <begin position="402"/>
        <end position="420"/>
    </location>
</feature>
<keyword evidence="2" id="KW-0812">Transmembrane</keyword>
<evidence type="ECO:0000313" key="5">
    <source>
        <dbReference type="Proteomes" id="UP000253562"/>
    </source>
</evidence>
<feature type="transmembrane region" description="Helical" evidence="2">
    <location>
        <begin position="341"/>
        <end position="360"/>
    </location>
</feature>
<dbReference type="Gene3D" id="3.30.2010.10">
    <property type="entry name" value="Metalloproteases ('zincins'), catalytic domain"/>
    <property type="match status" value="1"/>
</dbReference>
<protein>
    <recommendedName>
        <fullName evidence="3">Peptidase M56 domain-containing protein</fullName>
    </recommendedName>
</protein>
<dbReference type="Pfam" id="PF05569">
    <property type="entry name" value="Peptidase_M56"/>
    <property type="match status" value="1"/>
</dbReference>
<feature type="transmembrane region" description="Helical" evidence="2">
    <location>
        <begin position="135"/>
        <end position="159"/>
    </location>
</feature>
<dbReference type="InterPro" id="IPR052173">
    <property type="entry name" value="Beta-lactam_resp_regulator"/>
</dbReference>